<keyword evidence="2" id="KW-1185">Reference proteome</keyword>
<name>Q55AT2_DICDI</name>
<dbReference type="InParanoid" id="Q55AT2"/>
<dbReference type="RefSeq" id="XP_645614.1">
    <property type="nucleotide sequence ID" value="XM_640522.1"/>
</dbReference>
<sequence length="95" mass="10846">MAILKNLISIKSNEKNGFLLNKSYDEFSSNILYSKSESQKESIWKLPTIQDSHTYTGSAHFINNCDTTNCNTAINLIINPFFVNVFLILKKEIVQ</sequence>
<comment type="caution">
    <text evidence="1">The sequence shown here is derived from an EMBL/GenBank/DDBJ whole genome shotgun (WGS) entry which is preliminary data.</text>
</comment>
<dbReference type="AlphaFoldDB" id="Q55AT2"/>
<protein>
    <submittedName>
        <fullName evidence="1">Uncharacterized protein</fullName>
    </submittedName>
</protein>
<accession>Q55AT2</accession>
<dbReference type="KEGG" id="ddi:DDB_G0271658"/>
<dbReference type="PaxDb" id="44689-DDB0216891"/>
<dbReference type="VEuPathDB" id="AmoebaDB:DDB_G0271658"/>
<dbReference type="GeneID" id="8618069"/>
<dbReference type="EMBL" id="AAFI02000006">
    <property type="protein sequence ID" value="EAL71693.1"/>
    <property type="molecule type" value="Genomic_DNA"/>
</dbReference>
<reference evidence="1 2" key="1">
    <citation type="journal article" date="2005" name="Nature">
        <title>The genome of the social amoeba Dictyostelium discoideum.</title>
        <authorList>
            <consortium name="The Dictyostelium discoideum Sequencing Consortium"/>
            <person name="Eichinger L."/>
            <person name="Pachebat J.A."/>
            <person name="Glockner G."/>
            <person name="Rajandream M.A."/>
            <person name="Sucgang R."/>
            <person name="Berriman M."/>
            <person name="Song J."/>
            <person name="Olsen R."/>
            <person name="Szafranski K."/>
            <person name="Xu Q."/>
            <person name="Tunggal B."/>
            <person name="Kummerfeld S."/>
            <person name="Madera M."/>
            <person name="Konfortov B.A."/>
            <person name="Rivero F."/>
            <person name="Bankier A.T."/>
            <person name="Lehmann R."/>
            <person name="Hamlin N."/>
            <person name="Davies R."/>
            <person name="Gaudet P."/>
            <person name="Fey P."/>
            <person name="Pilcher K."/>
            <person name="Chen G."/>
            <person name="Saunders D."/>
            <person name="Sodergren E."/>
            <person name="Davis P."/>
            <person name="Kerhornou A."/>
            <person name="Nie X."/>
            <person name="Hall N."/>
            <person name="Anjard C."/>
            <person name="Hemphill L."/>
            <person name="Bason N."/>
            <person name="Farbrother P."/>
            <person name="Desany B."/>
            <person name="Just E."/>
            <person name="Morio T."/>
            <person name="Rost R."/>
            <person name="Churcher C."/>
            <person name="Cooper J."/>
            <person name="Haydock S."/>
            <person name="van Driessche N."/>
            <person name="Cronin A."/>
            <person name="Goodhead I."/>
            <person name="Muzny D."/>
            <person name="Mourier T."/>
            <person name="Pain A."/>
            <person name="Lu M."/>
            <person name="Harper D."/>
            <person name="Lindsay R."/>
            <person name="Hauser H."/>
            <person name="James K."/>
            <person name="Quiles M."/>
            <person name="Madan Babu M."/>
            <person name="Saito T."/>
            <person name="Buchrieser C."/>
            <person name="Wardroper A."/>
            <person name="Felder M."/>
            <person name="Thangavelu M."/>
            <person name="Johnson D."/>
            <person name="Knights A."/>
            <person name="Loulseged H."/>
            <person name="Mungall K."/>
            <person name="Oliver K."/>
            <person name="Price C."/>
            <person name="Quail M.A."/>
            <person name="Urushihara H."/>
            <person name="Hernandez J."/>
            <person name="Rabbinowitsch E."/>
            <person name="Steffen D."/>
            <person name="Sanders M."/>
            <person name="Ma J."/>
            <person name="Kohara Y."/>
            <person name="Sharp S."/>
            <person name="Simmonds M."/>
            <person name="Spiegler S."/>
            <person name="Tivey A."/>
            <person name="Sugano S."/>
            <person name="White B."/>
            <person name="Walker D."/>
            <person name="Woodward J."/>
            <person name="Winckler T."/>
            <person name="Tanaka Y."/>
            <person name="Shaulsky G."/>
            <person name="Schleicher M."/>
            <person name="Weinstock G."/>
            <person name="Rosenthal A."/>
            <person name="Cox E.C."/>
            <person name="Chisholm R.L."/>
            <person name="Gibbs R."/>
            <person name="Loomis W.F."/>
            <person name="Platzer M."/>
            <person name="Kay R.R."/>
            <person name="Williams J."/>
            <person name="Dear P.H."/>
            <person name="Noegel A.A."/>
            <person name="Barrell B."/>
            <person name="Kuspa A."/>
        </authorList>
    </citation>
    <scope>NUCLEOTIDE SEQUENCE [LARGE SCALE GENOMIC DNA]</scope>
    <source>
        <strain evidence="1 2">AX4</strain>
    </source>
</reference>
<gene>
    <name evidence="1" type="ORF">DDB_G0271658</name>
</gene>
<dbReference type="Proteomes" id="UP000002195">
    <property type="component" value="Unassembled WGS sequence"/>
</dbReference>
<organism evidence="1 2">
    <name type="scientific">Dictyostelium discoideum</name>
    <name type="common">Social amoeba</name>
    <dbReference type="NCBI Taxonomy" id="44689"/>
    <lineage>
        <taxon>Eukaryota</taxon>
        <taxon>Amoebozoa</taxon>
        <taxon>Evosea</taxon>
        <taxon>Eumycetozoa</taxon>
        <taxon>Dictyostelia</taxon>
        <taxon>Dictyosteliales</taxon>
        <taxon>Dictyosteliaceae</taxon>
        <taxon>Dictyostelium</taxon>
    </lineage>
</organism>
<evidence type="ECO:0000313" key="1">
    <source>
        <dbReference type="EMBL" id="EAL71693.1"/>
    </source>
</evidence>
<dbReference type="HOGENOM" id="CLU_2377166_0_0_1"/>
<dbReference type="dictyBase" id="DDB_G0271658"/>
<proteinExistence type="predicted"/>
<evidence type="ECO:0000313" key="2">
    <source>
        <dbReference type="Proteomes" id="UP000002195"/>
    </source>
</evidence>